<dbReference type="Proteomes" id="UP001432322">
    <property type="component" value="Unassembled WGS sequence"/>
</dbReference>
<dbReference type="InterPro" id="IPR016187">
    <property type="entry name" value="CTDL_fold"/>
</dbReference>
<keyword evidence="1" id="KW-1015">Disulfide bond</keyword>
<protein>
    <recommendedName>
        <fullName evidence="2">C-type lectin domain-containing protein</fullName>
    </recommendedName>
</protein>
<dbReference type="CDD" id="cd00037">
    <property type="entry name" value="CLECT"/>
    <property type="match status" value="2"/>
</dbReference>
<organism evidence="3 4">
    <name type="scientific">Pristionchus fissidentatus</name>
    <dbReference type="NCBI Taxonomy" id="1538716"/>
    <lineage>
        <taxon>Eukaryota</taxon>
        <taxon>Metazoa</taxon>
        <taxon>Ecdysozoa</taxon>
        <taxon>Nematoda</taxon>
        <taxon>Chromadorea</taxon>
        <taxon>Rhabditida</taxon>
        <taxon>Rhabditina</taxon>
        <taxon>Diplogasteromorpha</taxon>
        <taxon>Diplogasteroidea</taxon>
        <taxon>Neodiplogasteridae</taxon>
        <taxon>Pristionchus</taxon>
    </lineage>
</organism>
<dbReference type="EMBL" id="BTSY01000005">
    <property type="protein sequence ID" value="GMT26682.1"/>
    <property type="molecule type" value="Genomic_DNA"/>
</dbReference>
<proteinExistence type="predicted"/>
<dbReference type="InterPro" id="IPR001304">
    <property type="entry name" value="C-type_lectin-like"/>
</dbReference>
<dbReference type="InterPro" id="IPR016186">
    <property type="entry name" value="C-type_lectin-like/link_sf"/>
</dbReference>
<evidence type="ECO:0000313" key="4">
    <source>
        <dbReference type="Proteomes" id="UP001432322"/>
    </source>
</evidence>
<evidence type="ECO:0000313" key="3">
    <source>
        <dbReference type="EMBL" id="GMT26682.1"/>
    </source>
</evidence>
<dbReference type="PANTHER" id="PTHR22991">
    <property type="entry name" value="PROTEIN CBG13490"/>
    <property type="match status" value="1"/>
</dbReference>
<evidence type="ECO:0000256" key="1">
    <source>
        <dbReference type="ARBA" id="ARBA00023157"/>
    </source>
</evidence>
<feature type="non-terminal residue" evidence="3">
    <location>
        <position position="173"/>
    </location>
</feature>
<dbReference type="PANTHER" id="PTHR22991:SF40">
    <property type="entry name" value="PROTEIN CBG13490"/>
    <property type="match status" value="1"/>
</dbReference>
<evidence type="ECO:0000259" key="2">
    <source>
        <dbReference type="PROSITE" id="PS50041"/>
    </source>
</evidence>
<dbReference type="Pfam" id="PF00059">
    <property type="entry name" value="Lectin_C"/>
    <property type="match status" value="1"/>
</dbReference>
<comment type="caution">
    <text evidence="3">The sequence shown here is derived from an EMBL/GenBank/DDBJ whole genome shotgun (WGS) entry which is preliminary data.</text>
</comment>
<dbReference type="AlphaFoldDB" id="A0AAV5W9H2"/>
<keyword evidence="4" id="KW-1185">Reference proteome</keyword>
<feature type="domain" description="C-type lectin" evidence="2">
    <location>
        <begin position="105"/>
        <end position="173"/>
    </location>
</feature>
<gene>
    <name evidence="3" type="ORF">PFISCL1PPCAC_17979</name>
</gene>
<dbReference type="SUPFAM" id="SSF56436">
    <property type="entry name" value="C-type lectin-like"/>
    <property type="match status" value="2"/>
</dbReference>
<dbReference type="PROSITE" id="PS50041">
    <property type="entry name" value="C_TYPE_LECTIN_2"/>
    <property type="match status" value="2"/>
</dbReference>
<dbReference type="Gene3D" id="3.10.100.10">
    <property type="entry name" value="Mannose-Binding Protein A, subunit A"/>
    <property type="match status" value="2"/>
</dbReference>
<reference evidence="3" key="1">
    <citation type="submission" date="2023-10" db="EMBL/GenBank/DDBJ databases">
        <title>Genome assembly of Pristionchus species.</title>
        <authorList>
            <person name="Yoshida K."/>
            <person name="Sommer R.J."/>
        </authorList>
    </citation>
    <scope>NUCLEOTIDE SEQUENCE</scope>
    <source>
        <strain evidence="3">RS5133</strain>
    </source>
</reference>
<dbReference type="InterPro" id="IPR050976">
    <property type="entry name" value="Snaclec"/>
</dbReference>
<accession>A0AAV5W9H2</accession>
<feature type="domain" description="C-type lectin" evidence="2">
    <location>
        <begin position="1"/>
        <end position="75"/>
    </location>
</feature>
<sequence>LGSDEELLWIGLSCNDSGQWYWENGERWKNFDEFADHFRDPFKCDPSKDDVGFLFDSLGKWEAGRANKAKYIVCSRAPSDTPTRKPPTTPTQVPDRCPLKYHELVPGKCIKWIGSDMMTFDHARTECTNSGGELPSIGTSLENYQYKEIAASRIGPFWIGLTCISGLWRWTDA</sequence>
<feature type="non-terminal residue" evidence="3">
    <location>
        <position position="1"/>
    </location>
</feature>
<name>A0AAV5W9H2_9BILA</name>